<gene>
    <name evidence="3" type="primary">Sult3a1</name>
    <name evidence="3" type="ORF">L345_17670</name>
</gene>
<proteinExistence type="inferred from homology"/>
<comment type="similarity">
    <text evidence="1">Belongs to the sulfotransferase 1 family.</text>
</comment>
<reference evidence="3 4" key="1">
    <citation type="journal article" date="2013" name="Proc. Natl. Acad. Sci. U.S.A.">
        <title>The king cobra genome reveals dynamic gene evolution and adaptation in the snake venom system.</title>
        <authorList>
            <person name="Vonk F.J."/>
            <person name="Casewell N.R."/>
            <person name="Henkel C.V."/>
            <person name="Heimberg A.M."/>
            <person name="Jansen H.J."/>
            <person name="McCleary R.J."/>
            <person name="Kerkkamp H.M."/>
            <person name="Vos R.A."/>
            <person name="Guerreiro I."/>
            <person name="Calvete J.J."/>
            <person name="Wuster W."/>
            <person name="Woods A.E."/>
            <person name="Logan J.M."/>
            <person name="Harrison R.A."/>
            <person name="Castoe T.A."/>
            <person name="de Koning A.P."/>
            <person name="Pollock D.D."/>
            <person name="Yandell M."/>
            <person name="Calderon D."/>
            <person name="Renjifo C."/>
            <person name="Currier R.B."/>
            <person name="Salgado D."/>
            <person name="Pla D."/>
            <person name="Sanz L."/>
            <person name="Hyder A.S."/>
            <person name="Ribeiro J.M."/>
            <person name="Arntzen J.W."/>
            <person name="van den Thillart G.E."/>
            <person name="Boetzer M."/>
            <person name="Pirovano W."/>
            <person name="Dirks R.P."/>
            <person name="Spaink H.P."/>
            <person name="Duboule D."/>
            <person name="McGlinn E."/>
            <person name="Kini R.M."/>
            <person name="Richardson M.K."/>
        </authorList>
    </citation>
    <scope>NUCLEOTIDE SEQUENCE</scope>
    <source>
        <tissue evidence="3">Blood</tissue>
    </source>
</reference>
<keyword evidence="1 3" id="KW-0808">Transferase</keyword>
<accession>V8N2X5</accession>
<organism evidence="3 4">
    <name type="scientific">Ophiophagus hannah</name>
    <name type="common">King cobra</name>
    <name type="synonym">Naja hannah</name>
    <dbReference type="NCBI Taxonomy" id="8665"/>
    <lineage>
        <taxon>Eukaryota</taxon>
        <taxon>Metazoa</taxon>
        <taxon>Chordata</taxon>
        <taxon>Craniata</taxon>
        <taxon>Vertebrata</taxon>
        <taxon>Euteleostomi</taxon>
        <taxon>Lepidosauria</taxon>
        <taxon>Squamata</taxon>
        <taxon>Bifurcata</taxon>
        <taxon>Unidentata</taxon>
        <taxon>Episquamata</taxon>
        <taxon>Toxicofera</taxon>
        <taxon>Serpentes</taxon>
        <taxon>Colubroidea</taxon>
        <taxon>Elapidae</taxon>
        <taxon>Elapinae</taxon>
        <taxon>Ophiophagus</taxon>
    </lineage>
</organism>
<evidence type="ECO:0000313" key="4">
    <source>
        <dbReference type="Proteomes" id="UP000018936"/>
    </source>
</evidence>
<dbReference type="OrthoDB" id="205623at2759"/>
<dbReference type="EC" id="2.8.2.-" evidence="1"/>
<sequence>MDILDKFLCKYKGFYFVRNQTSAENIDSIESFQIQDDDIFLITYPKSGTVWTQNILSLIFHEGH</sequence>
<dbReference type="GO" id="GO:0008146">
    <property type="term" value="F:sulfotransferase activity"/>
    <property type="evidence" value="ECO:0007669"/>
    <property type="project" value="InterPro"/>
</dbReference>
<dbReference type="EMBL" id="AZIM01016736">
    <property type="protein sequence ID" value="ETE56619.1"/>
    <property type="molecule type" value="Genomic_DNA"/>
</dbReference>
<dbReference type="Proteomes" id="UP000018936">
    <property type="component" value="Unassembled WGS sequence"/>
</dbReference>
<evidence type="ECO:0000256" key="1">
    <source>
        <dbReference type="RuleBase" id="RU361155"/>
    </source>
</evidence>
<dbReference type="SUPFAM" id="SSF52540">
    <property type="entry name" value="P-loop containing nucleoside triphosphate hydrolases"/>
    <property type="match status" value="1"/>
</dbReference>
<dbReference type="Gene3D" id="3.40.50.300">
    <property type="entry name" value="P-loop containing nucleotide triphosphate hydrolases"/>
    <property type="match status" value="1"/>
</dbReference>
<dbReference type="Pfam" id="PF00685">
    <property type="entry name" value="Sulfotransfer_1"/>
    <property type="match status" value="1"/>
</dbReference>
<dbReference type="InterPro" id="IPR027417">
    <property type="entry name" value="P-loop_NTPase"/>
</dbReference>
<keyword evidence="4" id="KW-1185">Reference proteome</keyword>
<evidence type="ECO:0000259" key="2">
    <source>
        <dbReference type="Pfam" id="PF00685"/>
    </source>
</evidence>
<evidence type="ECO:0000313" key="3">
    <source>
        <dbReference type="EMBL" id="ETE56619.1"/>
    </source>
</evidence>
<protein>
    <recommendedName>
        <fullName evidence="1">Sulfotransferase</fullName>
        <ecNumber evidence="1">2.8.2.-</ecNumber>
    </recommendedName>
</protein>
<feature type="non-terminal residue" evidence="3">
    <location>
        <position position="64"/>
    </location>
</feature>
<dbReference type="InterPro" id="IPR000863">
    <property type="entry name" value="Sulfotransferase_dom"/>
</dbReference>
<comment type="caution">
    <text evidence="3">The sequence shown here is derived from an EMBL/GenBank/DDBJ whole genome shotgun (WGS) entry which is preliminary data.</text>
</comment>
<name>V8N2X5_OPHHA</name>
<dbReference type="AlphaFoldDB" id="V8N2X5"/>
<feature type="domain" description="Sulfotransferase" evidence="2">
    <location>
        <begin position="36"/>
        <end position="63"/>
    </location>
</feature>